<reference evidence="9 10" key="1">
    <citation type="submission" date="2018-06" db="EMBL/GenBank/DDBJ databases">
        <authorList>
            <consortium name="Pathogen Informatics"/>
            <person name="Doyle S."/>
        </authorList>
    </citation>
    <scope>NUCLEOTIDE SEQUENCE [LARGE SCALE GENOMIC DNA]</scope>
    <source>
        <strain evidence="9 10">NCTC10254</strain>
    </source>
</reference>
<feature type="transmembrane region" description="Helical" evidence="8">
    <location>
        <begin position="293"/>
        <end position="316"/>
    </location>
</feature>
<feature type="transmembrane region" description="Helical" evidence="8">
    <location>
        <begin position="259"/>
        <end position="281"/>
    </location>
</feature>
<gene>
    <name evidence="9" type="primary">betP</name>
    <name evidence="9" type="ORF">NCTC10254_02085</name>
</gene>
<evidence type="ECO:0000256" key="5">
    <source>
        <dbReference type="ARBA" id="ARBA00022692"/>
    </source>
</evidence>
<dbReference type="PROSITE" id="PS01303">
    <property type="entry name" value="BCCT"/>
    <property type="match status" value="1"/>
</dbReference>
<feature type="transmembrane region" description="Helical" evidence="8">
    <location>
        <begin position="351"/>
        <end position="369"/>
    </location>
</feature>
<protein>
    <submittedName>
        <fullName evidence="9">Glycine betaine transporter</fullName>
    </submittedName>
</protein>
<feature type="transmembrane region" description="Helical" evidence="8">
    <location>
        <begin position="122"/>
        <end position="142"/>
    </location>
</feature>
<evidence type="ECO:0000313" key="9">
    <source>
        <dbReference type="EMBL" id="SPW31335.1"/>
    </source>
</evidence>
<dbReference type="Gene3D" id="1.20.5.430">
    <property type="match status" value="1"/>
</dbReference>
<keyword evidence="3" id="KW-0813">Transport</keyword>
<sequence>MEKPTNVSATQELAEMLESPPAKVPAEPKIVFESEKDDVGIDYRVTIPAVVIVLSVVLWGLLNPTSFSDFSQKALSVVITNFGWAFVLCTTIFLAFAIIVALSKFGNIKLGRNDEAPEFSTFSWIAMMFAAGMGIGLMFYGVTEPLTHYRTGIPGNEPKNIGDAMSSTLLHWTLHPWAIYGIFGLAIAYSTFRLGRRQLLSSAFIPLIGERGAKGWSGRVIDILAIIATIFGTACSLGIGATQISAGLTAAGIVKNPSMSTIVVIVSILTLAYLMSAMSGVGNGIRYVSNANMVLAAILGIIVFVFGPTVTILNLLPEAFGAYLSHFFEMIGRTAESPGTNTSEWLSSWTIFYWAWWISWSPFVGMFLARISRGRTIREFFIGVMLVPSAVSLVWFAIFGGTAIHLEQQGASIWGDGNAQSQLFDLLHTLPGGVVWGVIAVALLALFFITSADSASTVMGSMSQHGQTDANRFVTAGWGVLVALVGMTMLLTGGDDILKNLQNITIVAASPFVIVIFILMFALIKDLRNDELYLDYREQQRFAARLARERRIHREAEKHRKSGSGVRRLVLNRNGHQPSRKLAVKK</sequence>
<feature type="transmembrane region" description="Helical" evidence="8">
    <location>
        <begin position="504"/>
        <end position="524"/>
    </location>
</feature>
<dbReference type="GO" id="GO:0005886">
    <property type="term" value="C:plasma membrane"/>
    <property type="evidence" value="ECO:0007669"/>
    <property type="project" value="UniProtKB-SubCell"/>
</dbReference>
<dbReference type="PANTHER" id="PTHR30047:SF7">
    <property type="entry name" value="HIGH-AFFINITY CHOLINE TRANSPORT PROTEIN"/>
    <property type="match status" value="1"/>
</dbReference>
<comment type="caution">
    <text evidence="9">The sequence shown here is derived from an EMBL/GenBank/DDBJ whole genome shotgun (WGS) entry which is preliminary data.</text>
</comment>
<evidence type="ECO:0000313" key="10">
    <source>
        <dbReference type="Proteomes" id="UP000249886"/>
    </source>
</evidence>
<comment type="similarity">
    <text evidence="2">Belongs to the BCCT transporter (TC 2.A.15) family.</text>
</comment>
<dbReference type="GO" id="GO:0022857">
    <property type="term" value="F:transmembrane transporter activity"/>
    <property type="evidence" value="ECO:0007669"/>
    <property type="project" value="InterPro"/>
</dbReference>
<dbReference type="EMBL" id="UARK01000031">
    <property type="protein sequence ID" value="SPW31335.1"/>
    <property type="molecule type" value="Genomic_DNA"/>
</dbReference>
<accession>A0A6H9XUX6</accession>
<dbReference type="GeneID" id="84575157"/>
<keyword evidence="7 8" id="KW-0472">Membrane</keyword>
<dbReference type="PANTHER" id="PTHR30047">
    <property type="entry name" value="HIGH-AFFINITY CHOLINE TRANSPORT PROTEIN-RELATED"/>
    <property type="match status" value="1"/>
</dbReference>
<feature type="transmembrane region" description="Helical" evidence="8">
    <location>
        <begin position="381"/>
        <end position="406"/>
    </location>
</feature>
<evidence type="ECO:0000256" key="4">
    <source>
        <dbReference type="ARBA" id="ARBA00022475"/>
    </source>
</evidence>
<dbReference type="NCBIfam" id="TIGR00842">
    <property type="entry name" value="bcct"/>
    <property type="match status" value="1"/>
</dbReference>
<evidence type="ECO:0000256" key="3">
    <source>
        <dbReference type="ARBA" id="ARBA00022448"/>
    </source>
</evidence>
<evidence type="ECO:0000256" key="7">
    <source>
        <dbReference type="ARBA" id="ARBA00023136"/>
    </source>
</evidence>
<dbReference type="Pfam" id="PF02028">
    <property type="entry name" value="BCCT"/>
    <property type="match status" value="1"/>
</dbReference>
<feature type="transmembrane region" description="Helical" evidence="8">
    <location>
        <begin position="45"/>
        <end position="62"/>
    </location>
</feature>
<feature type="transmembrane region" description="Helical" evidence="8">
    <location>
        <begin position="82"/>
        <end position="102"/>
    </location>
</feature>
<feature type="transmembrane region" description="Helical" evidence="8">
    <location>
        <begin position="426"/>
        <end position="449"/>
    </location>
</feature>
<name>A0A6H9XUX6_9CORY</name>
<dbReference type="InterPro" id="IPR000060">
    <property type="entry name" value="BCCT_transptr"/>
</dbReference>
<dbReference type="RefSeq" id="WP_005527329.1">
    <property type="nucleotide sequence ID" value="NZ_CAJPQJ010000001.1"/>
</dbReference>
<dbReference type="Proteomes" id="UP000249886">
    <property type="component" value="Unassembled WGS sequence"/>
</dbReference>
<keyword evidence="5 8" id="KW-0812">Transmembrane</keyword>
<feature type="transmembrane region" description="Helical" evidence="8">
    <location>
        <begin position="216"/>
        <end position="239"/>
    </location>
</feature>
<evidence type="ECO:0000256" key="2">
    <source>
        <dbReference type="ARBA" id="ARBA00005658"/>
    </source>
</evidence>
<evidence type="ECO:0000256" key="1">
    <source>
        <dbReference type="ARBA" id="ARBA00004651"/>
    </source>
</evidence>
<dbReference type="InterPro" id="IPR018093">
    <property type="entry name" value="BCCT_CS"/>
</dbReference>
<feature type="transmembrane region" description="Helical" evidence="8">
    <location>
        <begin position="177"/>
        <end position="195"/>
    </location>
</feature>
<dbReference type="AlphaFoldDB" id="A0A6H9XUX6"/>
<feature type="transmembrane region" description="Helical" evidence="8">
    <location>
        <begin position="470"/>
        <end position="492"/>
    </location>
</feature>
<organism evidence="9 10">
    <name type="scientific">Corynebacterium matruchotii</name>
    <dbReference type="NCBI Taxonomy" id="43768"/>
    <lineage>
        <taxon>Bacteria</taxon>
        <taxon>Bacillati</taxon>
        <taxon>Actinomycetota</taxon>
        <taxon>Actinomycetes</taxon>
        <taxon>Mycobacteriales</taxon>
        <taxon>Corynebacteriaceae</taxon>
        <taxon>Corynebacterium</taxon>
    </lineage>
</organism>
<keyword evidence="4" id="KW-1003">Cell membrane</keyword>
<proteinExistence type="inferred from homology"/>
<evidence type="ECO:0000256" key="6">
    <source>
        <dbReference type="ARBA" id="ARBA00022989"/>
    </source>
</evidence>
<comment type="subcellular location">
    <subcellularLocation>
        <location evidence="1">Cell membrane</location>
        <topology evidence="1">Multi-pass membrane protein</topology>
    </subcellularLocation>
</comment>
<keyword evidence="6 8" id="KW-1133">Transmembrane helix</keyword>
<evidence type="ECO:0000256" key="8">
    <source>
        <dbReference type="SAM" id="Phobius"/>
    </source>
</evidence>